<name>A0A255DME7_9MYCO</name>
<reference evidence="1 2" key="1">
    <citation type="submission" date="2017-07" db="EMBL/GenBank/DDBJ databases">
        <title>The new phylogeny of genus Mycobacterium.</title>
        <authorList>
            <person name="Tortoli E."/>
            <person name="Trovato A."/>
            <person name="Cirillo D.M."/>
        </authorList>
    </citation>
    <scope>NUCLEOTIDE SEQUENCE [LARGE SCALE GENOMIC DNA]</scope>
    <source>
        <strain evidence="1 2">ATCC 33027</strain>
    </source>
</reference>
<organism evidence="1 2">
    <name type="scientific">Mycolicibacterium sphagni</name>
    <dbReference type="NCBI Taxonomy" id="1786"/>
    <lineage>
        <taxon>Bacteria</taxon>
        <taxon>Bacillati</taxon>
        <taxon>Actinomycetota</taxon>
        <taxon>Actinomycetes</taxon>
        <taxon>Mycobacteriales</taxon>
        <taxon>Mycobacteriaceae</taxon>
        <taxon>Mycolicibacterium</taxon>
    </lineage>
</organism>
<dbReference type="Proteomes" id="UP000216063">
    <property type="component" value="Unassembled WGS sequence"/>
</dbReference>
<keyword evidence="2" id="KW-1185">Reference proteome</keyword>
<gene>
    <name evidence="1" type="ORF">CG716_09865</name>
</gene>
<dbReference type="OrthoDB" id="4764437at2"/>
<evidence type="ECO:0000313" key="2">
    <source>
        <dbReference type="Proteomes" id="UP000216063"/>
    </source>
</evidence>
<protein>
    <submittedName>
        <fullName evidence="1">Uncharacterized protein</fullName>
    </submittedName>
</protein>
<dbReference type="EMBL" id="NOZR01000006">
    <property type="protein sequence ID" value="OYN80424.1"/>
    <property type="molecule type" value="Genomic_DNA"/>
</dbReference>
<accession>A0A255DME7</accession>
<dbReference type="AlphaFoldDB" id="A0A255DME7"/>
<comment type="caution">
    <text evidence="1">The sequence shown here is derived from an EMBL/GenBank/DDBJ whole genome shotgun (WGS) entry which is preliminary data.</text>
</comment>
<sequence length="191" mass="20889">MDPLASLDDVAHALGLADEAALGGAKVFRANLLLPKISREFRREAGRQFTPGRTKVKLITVAGRVTLPDGLGDGGEVHSVTGVDNLHFEVDDDELVLTVRRRSVGTGVVVKLDYTHREEVPEEVKGTVAAIVARYLTVDPTSAVAQSTFLASEQFQQRFADWVSSSVKLTDDDIDFARSYRDRPVTVIVLR</sequence>
<proteinExistence type="predicted"/>
<dbReference type="RefSeq" id="WP_094478903.1">
    <property type="nucleotide sequence ID" value="NZ_NOZR01000006.1"/>
</dbReference>
<evidence type="ECO:0000313" key="1">
    <source>
        <dbReference type="EMBL" id="OYN80424.1"/>
    </source>
</evidence>